<keyword evidence="3" id="KW-1133">Transmembrane helix</keyword>
<dbReference type="RefSeq" id="WP_207112950.1">
    <property type="nucleotide sequence ID" value="NZ_JAFLWD010000026.1"/>
</dbReference>
<comment type="subcellular location">
    <subcellularLocation>
        <location evidence="1">Membrane</location>
    </subcellularLocation>
</comment>
<dbReference type="EMBL" id="JAFLWD010000026">
    <property type="protein sequence ID" value="MBO0440925.1"/>
    <property type="molecule type" value="Genomic_DNA"/>
</dbReference>
<dbReference type="InterPro" id="IPR012338">
    <property type="entry name" value="Beta-lactam/transpept-like"/>
</dbReference>
<dbReference type="Gene3D" id="3.40.710.10">
    <property type="entry name" value="DD-peptidase/beta-lactamase superfamily"/>
    <property type="match status" value="1"/>
</dbReference>
<accession>A0ABS3H097</accession>
<name>A0ABS3H097_9ENTE</name>
<proteinExistence type="predicted"/>
<evidence type="ECO:0000256" key="3">
    <source>
        <dbReference type="SAM" id="Phobius"/>
    </source>
</evidence>
<organism evidence="5 6">
    <name type="scientific">Candidatus Enterococcus ikei</name>
    <dbReference type="NCBI Taxonomy" id="2815326"/>
    <lineage>
        <taxon>Bacteria</taxon>
        <taxon>Bacillati</taxon>
        <taxon>Bacillota</taxon>
        <taxon>Bacilli</taxon>
        <taxon>Lactobacillales</taxon>
        <taxon>Enterococcaceae</taxon>
        <taxon>Enterococcus</taxon>
    </lineage>
</organism>
<evidence type="ECO:0000259" key="4">
    <source>
        <dbReference type="Pfam" id="PF00144"/>
    </source>
</evidence>
<feature type="transmembrane region" description="Helical" evidence="3">
    <location>
        <begin position="12"/>
        <end position="36"/>
    </location>
</feature>
<dbReference type="PANTHER" id="PTHR46825:SF11">
    <property type="entry name" value="PENICILLIN-BINDING PROTEIN 4"/>
    <property type="match status" value="1"/>
</dbReference>
<gene>
    <name evidence="5" type="ORF">JZO69_11170</name>
</gene>
<dbReference type="PANTHER" id="PTHR46825">
    <property type="entry name" value="D-ALANYL-D-ALANINE-CARBOXYPEPTIDASE/ENDOPEPTIDASE AMPH"/>
    <property type="match status" value="1"/>
</dbReference>
<dbReference type="InterPro" id="IPR050491">
    <property type="entry name" value="AmpC-like"/>
</dbReference>
<keyword evidence="6" id="KW-1185">Reference proteome</keyword>
<evidence type="ECO:0000313" key="6">
    <source>
        <dbReference type="Proteomes" id="UP000664632"/>
    </source>
</evidence>
<dbReference type="Proteomes" id="UP000664632">
    <property type="component" value="Unassembled WGS sequence"/>
</dbReference>
<dbReference type="SUPFAM" id="SSF56601">
    <property type="entry name" value="beta-lactamase/transpeptidase-like"/>
    <property type="match status" value="1"/>
</dbReference>
<evidence type="ECO:0000256" key="1">
    <source>
        <dbReference type="ARBA" id="ARBA00004370"/>
    </source>
</evidence>
<sequence>MHHRKHHKKSNPWIPAVVILLLIILVGLESYLLFFYDHASPVTKETAQSKIETPALTHDAQQADNFNQEVSPSSDLAKQINQKLEDKRFIGTALVIQNGQIILQKGFGYANFAKSQPNTYQSLFQIGSIQKALTAALVLQQVQAQKLSLDDTLNRFYPSVQDSQKITIRQLLSMNSGLYQKIKPNIMMSDDAFLQFAISNATMSTYGQYKYDAINYYLLVGILEQLTGTSYCTLFNQTFIQKLHLNHTLFYSDFLNSNERTYAYERVEGKDYGSEIADKPLLFKQEIGTGSIGMTVGDLYVFFSTLLSGNIVDKDTLNSLWTPETQENYTGGIYNYKNYIRGHGVEEGFEPNAYISKDKQNAVILFTNQNPKNQTYTALGKEIFDLLGSY</sequence>
<reference evidence="5 6" key="1">
    <citation type="submission" date="2021-03" db="EMBL/GenBank/DDBJ databases">
        <title>Enterococcal diversity collection.</title>
        <authorList>
            <person name="Gilmore M.S."/>
            <person name="Schwartzman J."/>
            <person name="Van Tyne D."/>
            <person name="Martin M."/>
            <person name="Earl A.M."/>
            <person name="Manson A.L."/>
            <person name="Straub T."/>
            <person name="Salamzade R."/>
            <person name="Saavedra J."/>
            <person name="Lebreton F."/>
            <person name="Prichula J."/>
            <person name="Schaufler K."/>
            <person name="Gaca A."/>
            <person name="Sgardioli B."/>
            <person name="Wagenaar J."/>
            <person name="Strong T."/>
        </authorList>
    </citation>
    <scope>NUCLEOTIDE SEQUENCE [LARGE SCALE GENOMIC DNA]</scope>
    <source>
        <strain evidence="5 6">DIV0869a</strain>
    </source>
</reference>
<dbReference type="Pfam" id="PF00144">
    <property type="entry name" value="Beta-lactamase"/>
    <property type="match status" value="1"/>
</dbReference>
<feature type="domain" description="Beta-lactamase-related" evidence="4">
    <location>
        <begin position="78"/>
        <end position="382"/>
    </location>
</feature>
<evidence type="ECO:0000256" key="2">
    <source>
        <dbReference type="ARBA" id="ARBA00023136"/>
    </source>
</evidence>
<keyword evidence="2 3" id="KW-0472">Membrane</keyword>
<evidence type="ECO:0000313" key="5">
    <source>
        <dbReference type="EMBL" id="MBO0440925.1"/>
    </source>
</evidence>
<protein>
    <submittedName>
        <fullName evidence="5">Beta-lactamase family protein</fullName>
    </submittedName>
</protein>
<dbReference type="InterPro" id="IPR001466">
    <property type="entry name" value="Beta-lactam-related"/>
</dbReference>
<keyword evidence="3" id="KW-0812">Transmembrane</keyword>
<comment type="caution">
    <text evidence="5">The sequence shown here is derived from an EMBL/GenBank/DDBJ whole genome shotgun (WGS) entry which is preliminary data.</text>
</comment>